<organism evidence="1 2">
    <name type="scientific">Burkholderia vietnamiensis</name>
    <dbReference type="NCBI Taxonomy" id="60552"/>
    <lineage>
        <taxon>Bacteria</taxon>
        <taxon>Pseudomonadati</taxon>
        <taxon>Pseudomonadota</taxon>
        <taxon>Betaproteobacteria</taxon>
        <taxon>Burkholderiales</taxon>
        <taxon>Burkholderiaceae</taxon>
        <taxon>Burkholderia</taxon>
        <taxon>Burkholderia cepacia complex</taxon>
    </lineage>
</organism>
<dbReference type="InterPro" id="IPR009061">
    <property type="entry name" value="DNA-bd_dom_put_sf"/>
</dbReference>
<protein>
    <submittedName>
        <fullName evidence="1">AlpA family transcriptional regulator</fullName>
    </submittedName>
</protein>
<dbReference type="PANTHER" id="PTHR36154">
    <property type="entry name" value="DNA-BINDING TRANSCRIPTIONAL ACTIVATOR ALPA"/>
    <property type="match status" value="1"/>
</dbReference>
<name>A0AAW7T581_BURVI</name>
<evidence type="ECO:0000313" key="2">
    <source>
        <dbReference type="Proteomes" id="UP001171620"/>
    </source>
</evidence>
<dbReference type="Proteomes" id="UP001171620">
    <property type="component" value="Unassembled WGS sequence"/>
</dbReference>
<dbReference type="InterPro" id="IPR010260">
    <property type="entry name" value="AlpA"/>
</dbReference>
<sequence>MNEHIGDHRGTKARLVRLREVRARVGLGASTVYRYLAAGRFPRPVEIGGGRVAWIESEIDEWIASRAEAARRGSR</sequence>
<comment type="caution">
    <text evidence="1">The sequence shown here is derived from an EMBL/GenBank/DDBJ whole genome shotgun (WGS) entry which is preliminary data.</text>
</comment>
<dbReference type="Gene3D" id="1.10.238.160">
    <property type="match status" value="1"/>
</dbReference>
<dbReference type="PANTHER" id="PTHR36154:SF1">
    <property type="entry name" value="DNA-BINDING TRANSCRIPTIONAL ACTIVATOR ALPA"/>
    <property type="match status" value="1"/>
</dbReference>
<dbReference type="RefSeq" id="WP_117337684.1">
    <property type="nucleotide sequence ID" value="NZ_JAUJRV010000015.1"/>
</dbReference>
<dbReference type="SUPFAM" id="SSF46955">
    <property type="entry name" value="Putative DNA-binding domain"/>
    <property type="match status" value="1"/>
</dbReference>
<dbReference type="EMBL" id="JAUJRV010000015">
    <property type="protein sequence ID" value="MDN7797026.1"/>
    <property type="molecule type" value="Genomic_DNA"/>
</dbReference>
<accession>A0AAW7T581</accession>
<proteinExistence type="predicted"/>
<evidence type="ECO:0000313" key="1">
    <source>
        <dbReference type="EMBL" id="MDN7797026.1"/>
    </source>
</evidence>
<dbReference type="Pfam" id="PF05930">
    <property type="entry name" value="Phage_AlpA"/>
    <property type="match status" value="1"/>
</dbReference>
<gene>
    <name evidence="1" type="ORF">QZM33_18990</name>
</gene>
<reference evidence="1" key="1">
    <citation type="submission" date="2023-07" db="EMBL/GenBank/DDBJ databases">
        <title>A collection of bacterial strains from the Burkholderia cepacia Research Laboratory and Repository.</title>
        <authorList>
            <person name="Lipuma J."/>
            <person name="Spilker T."/>
            <person name="Caverly L."/>
        </authorList>
    </citation>
    <scope>NUCLEOTIDE SEQUENCE</scope>
    <source>
        <strain evidence="1">AU44268</strain>
    </source>
</reference>
<dbReference type="InterPro" id="IPR052931">
    <property type="entry name" value="Prophage_regulatory_activator"/>
</dbReference>
<dbReference type="AlphaFoldDB" id="A0AAW7T581"/>